<dbReference type="InterPro" id="IPR046177">
    <property type="entry name" value="DUF6186"/>
</dbReference>
<keyword evidence="1" id="KW-0812">Transmembrane</keyword>
<accession>A0ABP8QXH5</accession>
<evidence type="ECO:0000313" key="3">
    <source>
        <dbReference type="Proteomes" id="UP001500503"/>
    </source>
</evidence>
<keyword evidence="1" id="KW-0472">Membrane</keyword>
<sequence>MGVIAVAQHPLIGYLVWAVLFGATFAWEGLALAGAMGVPTLSDAVRAVMRYPAGRWVLFALWLWFGWHFFVRGWHFLLRDP</sequence>
<evidence type="ECO:0000313" key="2">
    <source>
        <dbReference type="EMBL" id="GAA4512607.1"/>
    </source>
</evidence>
<feature type="transmembrane region" description="Helical" evidence="1">
    <location>
        <begin position="56"/>
        <end position="78"/>
    </location>
</feature>
<organism evidence="2 3">
    <name type="scientific">Actinoallomurus oryzae</name>
    <dbReference type="NCBI Taxonomy" id="502180"/>
    <lineage>
        <taxon>Bacteria</taxon>
        <taxon>Bacillati</taxon>
        <taxon>Actinomycetota</taxon>
        <taxon>Actinomycetes</taxon>
        <taxon>Streptosporangiales</taxon>
        <taxon>Thermomonosporaceae</taxon>
        <taxon>Actinoallomurus</taxon>
    </lineage>
</organism>
<evidence type="ECO:0000256" key="1">
    <source>
        <dbReference type="SAM" id="Phobius"/>
    </source>
</evidence>
<dbReference type="Pfam" id="PF19684">
    <property type="entry name" value="DUF6186"/>
    <property type="match status" value="1"/>
</dbReference>
<gene>
    <name evidence="2" type="ORF">GCM10023191_078590</name>
</gene>
<dbReference type="Proteomes" id="UP001500503">
    <property type="component" value="Unassembled WGS sequence"/>
</dbReference>
<feature type="transmembrane region" description="Helical" evidence="1">
    <location>
        <begin position="12"/>
        <end position="36"/>
    </location>
</feature>
<proteinExistence type="predicted"/>
<name>A0ABP8QXH5_9ACTN</name>
<reference evidence="3" key="1">
    <citation type="journal article" date="2019" name="Int. J. Syst. Evol. Microbiol.">
        <title>The Global Catalogue of Microorganisms (GCM) 10K type strain sequencing project: providing services to taxonomists for standard genome sequencing and annotation.</title>
        <authorList>
            <consortium name="The Broad Institute Genomics Platform"/>
            <consortium name="The Broad Institute Genome Sequencing Center for Infectious Disease"/>
            <person name="Wu L."/>
            <person name="Ma J."/>
        </authorList>
    </citation>
    <scope>NUCLEOTIDE SEQUENCE [LARGE SCALE GENOMIC DNA]</scope>
    <source>
        <strain evidence="3">JCM 17933</strain>
    </source>
</reference>
<protein>
    <submittedName>
        <fullName evidence="2">Uncharacterized protein</fullName>
    </submittedName>
</protein>
<dbReference type="EMBL" id="BAABHF010000046">
    <property type="protein sequence ID" value="GAA4512607.1"/>
    <property type="molecule type" value="Genomic_DNA"/>
</dbReference>
<comment type="caution">
    <text evidence="2">The sequence shown here is derived from an EMBL/GenBank/DDBJ whole genome shotgun (WGS) entry which is preliminary data.</text>
</comment>
<keyword evidence="1" id="KW-1133">Transmembrane helix</keyword>
<keyword evidence="3" id="KW-1185">Reference proteome</keyword>